<dbReference type="GO" id="GO:0004176">
    <property type="term" value="F:ATP-dependent peptidase activity"/>
    <property type="evidence" value="ECO:0007669"/>
    <property type="project" value="TreeGrafter"/>
</dbReference>
<dbReference type="InterPro" id="IPR023562">
    <property type="entry name" value="ClpP/TepA"/>
</dbReference>
<dbReference type="SUPFAM" id="SSF52096">
    <property type="entry name" value="ClpP/crotonase"/>
    <property type="match status" value="1"/>
</dbReference>
<dbReference type="GO" id="GO:0004252">
    <property type="term" value="F:serine-type endopeptidase activity"/>
    <property type="evidence" value="ECO:0007669"/>
    <property type="project" value="TreeGrafter"/>
</dbReference>
<reference evidence="5" key="1">
    <citation type="submission" date="2023-07" db="EMBL/GenBank/DDBJ databases">
        <title>Genomic Encyclopedia of Type Strains, Phase IV (KMG-IV): sequencing the most valuable type-strain genomes for metagenomic binning, comparative biology and taxonomic classification.</title>
        <authorList>
            <person name="Goeker M."/>
        </authorList>
    </citation>
    <scope>NUCLEOTIDE SEQUENCE</scope>
    <source>
        <strain evidence="5">DSM 19659</strain>
    </source>
</reference>
<dbReference type="InterPro" id="IPR029045">
    <property type="entry name" value="ClpP/crotonase-like_dom_sf"/>
</dbReference>
<evidence type="ECO:0000313" key="5">
    <source>
        <dbReference type="EMBL" id="MDQ0153414.1"/>
    </source>
</evidence>
<dbReference type="GO" id="GO:0009368">
    <property type="term" value="C:endopeptidase Clp complex"/>
    <property type="evidence" value="ECO:0007669"/>
    <property type="project" value="TreeGrafter"/>
</dbReference>
<keyword evidence="1 5" id="KW-0645">Protease</keyword>
<dbReference type="AlphaFoldDB" id="A0AAE4ALP0"/>
<keyword evidence="6" id="KW-1185">Reference proteome</keyword>
<proteinExistence type="predicted"/>
<dbReference type="Proteomes" id="UP001241537">
    <property type="component" value="Unassembled WGS sequence"/>
</dbReference>
<dbReference type="Pfam" id="PF00574">
    <property type="entry name" value="CLP_protease"/>
    <property type="match status" value="1"/>
</dbReference>
<dbReference type="PANTHER" id="PTHR10381">
    <property type="entry name" value="ATP-DEPENDENT CLP PROTEASE PROTEOLYTIC SUBUNIT"/>
    <property type="match status" value="1"/>
</dbReference>
<protein>
    <submittedName>
        <fullName evidence="5">ATP-dependent protease ClpP protease subunit</fullName>
    </submittedName>
</protein>
<accession>A0AAE4ALP0</accession>
<feature type="region of interest" description="Disordered" evidence="4">
    <location>
        <begin position="330"/>
        <end position="364"/>
    </location>
</feature>
<dbReference type="CDD" id="cd07016">
    <property type="entry name" value="S14_ClpP_1"/>
    <property type="match status" value="1"/>
</dbReference>
<evidence type="ECO:0000256" key="4">
    <source>
        <dbReference type="SAM" id="MobiDB-lite"/>
    </source>
</evidence>
<keyword evidence="2" id="KW-0378">Hydrolase</keyword>
<dbReference type="GO" id="GO:0051117">
    <property type="term" value="F:ATPase binding"/>
    <property type="evidence" value="ECO:0007669"/>
    <property type="project" value="TreeGrafter"/>
</dbReference>
<organism evidence="5 6">
    <name type="scientific">Moryella indoligenes</name>
    <dbReference type="NCBI Taxonomy" id="371674"/>
    <lineage>
        <taxon>Bacteria</taxon>
        <taxon>Bacillati</taxon>
        <taxon>Bacillota</taxon>
        <taxon>Clostridia</taxon>
        <taxon>Lachnospirales</taxon>
        <taxon>Lachnospiraceae</taxon>
        <taxon>Moryella</taxon>
    </lineage>
</organism>
<evidence type="ECO:0000256" key="2">
    <source>
        <dbReference type="ARBA" id="ARBA00022801"/>
    </source>
</evidence>
<dbReference type="GO" id="GO:0006515">
    <property type="term" value="P:protein quality control for misfolded or incompletely synthesized proteins"/>
    <property type="evidence" value="ECO:0007669"/>
    <property type="project" value="TreeGrafter"/>
</dbReference>
<dbReference type="RefSeq" id="WP_307255367.1">
    <property type="nucleotide sequence ID" value="NZ_JAUSTO010000019.1"/>
</dbReference>
<name>A0AAE4ALP0_9FIRM</name>
<keyword evidence="3" id="KW-0720">Serine protease</keyword>
<dbReference type="EMBL" id="JAUSTO010000019">
    <property type="protein sequence ID" value="MDQ0153414.1"/>
    <property type="molecule type" value="Genomic_DNA"/>
</dbReference>
<dbReference type="Gene3D" id="3.90.226.10">
    <property type="entry name" value="2-enoyl-CoA Hydratase, Chain A, domain 1"/>
    <property type="match status" value="1"/>
</dbReference>
<evidence type="ECO:0000313" key="6">
    <source>
        <dbReference type="Proteomes" id="UP001241537"/>
    </source>
</evidence>
<dbReference type="NCBIfam" id="NF045542">
    <property type="entry name" value="Clp_rel_HeadMat"/>
    <property type="match status" value="1"/>
</dbReference>
<sequence>MPNKKFWEFRNSAGGTELLLYGDISQSSWWEDDVTPKQFADDLNDISDAEDITVRINSGGGDVFAAQAIGSLLGARKGKTTARIDGLCASAATIVACHCTNVIAANEATYMIHPVRMGLFGYLDATELEQYIGALNTIKENILNLYVKKTGRDKSEVTEWMDATSWWTASEAKENGFIDELVDDEDVVVENRNGALFVNNISMNLPFAKVPKHIQNELVHSTGSVNNPPEVIPVNNSHKEEKKMAEIKTVDDLRAAYPELVNEACATTVNEAVTQERERIRDIEDMAMPGFEDQTNEAKFVKPIAANEYAVNMMKAAKKSGEAFLNSAKEDANGSGVNNVGQDGNNEEGKEDPFINAIHAVNKK</sequence>
<feature type="compositionally biased region" description="Polar residues" evidence="4">
    <location>
        <begin position="335"/>
        <end position="344"/>
    </location>
</feature>
<comment type="caution">
    <text evidence="5">The sequence shown here is derived from an EMBL/GenBank/DDBJ whole genome shotgun (WGS) entry which is preliminary data.</text>
</comment>
<evidence type="ECO:0000256" key="1">
    <source>
        <dbReference type="ARBA" id="ARBA00022670"/>
    </source>
</evidence>
<dbReference type="PANTHER" id="PTHR10381:SF70">
    <property type="entry name" value="ATP-DEPENDENT CLP PROTEASE PROTEOLYTIC SUBUNIT"/>
    <property type="match status" value="1"/>
</dbReference>
<gene>
    <name evidence="5" type="ORF">J2S20_002134</name>
</gene>
<evidence type="ECO:0000256" key="3">
    <source>
        <dbReference type="ARBA" id="ARBA00022825"/>
    </source>
</evidence>